<reference evidence="1" key="1">
    <citation type="submission" date="2021-02" db="EMBL/GenBank/DDBJ databases">
        <authorList>
            <person name="Nowell W R."/>
        </authorList>
    </citation>
    <scope>NUCLEOTIDE SEQUENCE</scope>
</reference>
<comment type="caution">
    <text evidence="1">The sequence shown here is derived from an EMBL/GenBank/DDBJ whole genome shotgun (WGS) entry which is preliminary data.</text>
</comment>
<dbReference type="Proteomes" id="UP000681722">
    <property type="component" value="Unassembled WGS sequence"/>
</dbReference>
<evidence type="ECO:0000313" key="2">
    <source>
        <dbReference type="EMBL" id="CAF4412292.1"/>
    </source>
</evidence>
<dbReference type="EMBL" id="CAJNOQ010027152">
    <property type="protein sequence ID" value="CAF1551259.1"/>
    <property type="molecule type" value="Genomic_DNA"/>
</dbReference>
<evidence type="ECO:0000313" key="3">
    <source>
        <dbReference type="Proteomes" id="UP000663829"/>
    </source>
</evidence>
<proteinExistence type="predicted"/>
<dbReference type="OrthoDB" id="10444755at2759"/>
<gene>
    <name evidence="1" type="ORF">GPM918_LOCUS39218</name>
    <name evidence="2" type="ORF">SRO942_LOCUS40078</name>
</gene>
<dbReference type="AlphaFoldDB" id="A0A815WRV1"/>
<accession>A0A815WRV1</accession>
<keyword evidence="3" id="KW-1185">Reference proteome</keyword>
<dbReference type="Proteomes" id="UP000663829">
    <property type="component" value="Unassembled WGS sequence"/>
</dbReference>
<sequence length="98" mass="11654">METRNVGINPRLPPPSMNITKELMIKEARENMKMNVEEYNFAFCGLRRARYNGVMYEMYQDHICQAPDPNEIEKAVFNHEIRQQAEQCHDPRKPSRRT</sequence>
<name>A0A815WRV1_9BILA</name>
<protein>
    <submittedName>
        <fullName evidence="1">Uncharacterized protein</fullName>
    </submittedName>
</protein>
<organism evidence="1 3">
    <name type="scientific">Didymodactylos carnosus</name>
    <dbReference type="NCBI Taxonomy" id="1234261"/>
    <lineage>
        <taxon>Eukaryota</taxon>
        <taxon>Metazoa</taxon>
        <taxon>Spiralia</taxon>
        <taxon>Gnathifera</taxon>
        <taxon>Rotifera</taxon>
        <taxon>Eurotatoria</taxon>
        <taxon>Bdelloidea</taxon>
        <taxon>Philodinida</taxon>
        <taxon>Philodinidae</taxon>
        <taxon>Didymodactylos</taxon>
    </lineage>
</organism>
<dbReference type="EMBL" id="CAJOBC010092837">
    <property type="protein sequence ID" value="CAF4412292.1"/>
    <property type="molecule type" value="Genomic_DNA"/>
</dbReference>
<evidence type="ECO:0000313" key="1">
    <source>
        <dbReference type="EMBL" id="CAF1551259.1"/>
    </source>
</evidence>